<dbReference type="AlphaFoldDB" id="A0A5B7EIS4"/>
<evidence type="ECO:0000313" key="1">
    <source>
        <dbReference type="EMBL" id="MPC33106.1"/>
    </source>
</evidence>
<gene>
    <name evidence="1" type="ORF">E2C01_026449</name>
</gene>
<dbReference type="Proteomes" id="UP000324222">
    <property type="component" value="Unassembled WGS sequence"/>
</dbReference>
<reference evidence="1 2" key="1">
    <citation type="submission" date="2019-05" db="EMBL/GenBank/DDBJ databases">
        <title>Another draft genome of Portunus trituberculatus and its Hox gene families provides insights of decapod evolution.</title>
        <authorList>
            <person name="Jeong J.-H."/>
            <person name="Song I."/>
            <person name="Kim S."/>
            <person name="Choi T."/>
            <person name="Kim D."/>
            <person name="Ryu S."/>
            <person name="Kim W."/>
        </authorList>
    </citation>
    <scope>NUCLEOTIDE SEQUENCE [LARGE SCALE GENOMIC DNA]</scope>
    <source>
        <tissue evidence="1">Muscle</tissue>
    </source>
</reference>
<accession>A0A5B7EIS4</accession>
<organism evidence="1 2">
    <name type="scientific">Portunus trituberculatus</name>
    <name type="common">Swimming crab</name>
    <name type="synonym">Neptunus trituberculatus</name>
    <dbReference type="NCBI Taxonomy" id="210409"/>
    <lineage>
        <taxon>Eukaryota</taxon>
        <taxon>Metazoa</taxon>
        <taxon>Ecdysozoa</taxon>
        <taxon>Arthropoda</taxon>
        <taxon>Crustacea</taxon>
        <taxon>Multicrustacea</taxon>
        <taxon>Malacostraca</taxon>
        <taxon>Eumalacostraca</taxon>
        <taxon>Eucarida</taxon>
        <taxon>Decapoda</taxon>
        <taxon>Pleocyemata</taxon>
        <taxon>Brachyura</taxon>
        <taxon>Eubrachyura</taxon>
        <taxon>Portunoidea</taxon>
        <taxon>Portunidae</taxon>
        <taxon>Portuninae</taxon>
        <taxon>Portunus</taxon>
    </lineage>
</organism>
<sequence>MYVRQMRQTFVIPLIVTGVRITVKESQKALSSFYLTPTWHCYIFVSSIHHWRTGLRESPGEGGNKIAMTTLPGEASLMLCKRGAVTQHTDGLASSSGNVIQEAPGRRASENTLIREQIVLAQHRKSSPD</sequence>
<dbReference type="EMBL" id="VSRR010002761">
    <property type="protein sequence ID" value="MPC33106.1"/>
    <property type="molecule type" value="Genomic_DNA"/>
</dbReference>
<proteinExistence type="predicted"/>
<protein>
    <submittedName>
        <fullName evidence="1">Uncharacterized protein</fullName>
    </submittedName>
</protein>
<comment type="caution">
    <text evidence="1">The sequence shown here is derived from an EMBL/GenBank/DDBJ whole genome shotgun (WGS) entry which is preliminary data.</text>
</comment>
<name>A0A5B7EIS4_PORTR</name>
<keyword evidence="2" id="KW-1185">Reference proteome</keyword>
<evidence type="ECO:0000313" key="2">
    <source>
        <dbReference type="Proteomes" id="UP000324222"/>
    </source>
</evidence>